<dbReference type="Proteomes" id="UP000268033">
    <property type="component" value="Unassembled WGS sequence"/>
</dbReference>
<protein>
    <submittedName>
        <fullName evidence="2">Uncharacterized protein</fullName>
    </submittedName>
</protein>
<organism evidence="2 3">
    <name type="scientific">Gallaecimonas pentaromativorans</name>
    <dbReference type="NCBI Taxonomy" id="584787"/>
    <lineage>
        <taxon>Bacteria</taxon>
        <taxon>Pseudomonadati</taxon>
        <taxon>Pseudomonadota</taxon>
        <taxon>Gammaproteobacteria</taxon>
        <taxon>Enterobacterales</taxon>
        <taxon>Gallaecimonadaceae</taxon>
        <taxon>Gallaecimonas</taxon>
    </lineage>
</organism>
<proteinExistence type="predicted"/>
<gene>
    <name evidence="2" type="ORF">EDC28_111125</name>
</gene>
<feature type="compositionally biased region" description="Polar residues" evidence="1">
    <location>
        <begin position="142"/>
        <end position="155"/>
    </location>
</feature>
<reference evidence="2 3" key="1">
    <citation type="submission" date="2018-11" db="EMBL/GenBank/DDBJ databases">
        <title>Genomic Encyclopedia of Type Strains, Phase IV (KMG-IV): sequencing the most valuable type-strain genomes for metagenomic binning, comparative biology and taxonomic classification.</title>
        <authorList>
            <person name="Goeker M."/>
        </authorList>
    </citation>
    <scope>NUCLEOTIDE SEQUENCE [LARGE SCALE GENOMIC DNA]</scope>
    <source>
        <strain evidence="2 3">DSM 21945</strain>
    </source>
</reference>
<feature type="compositionally biased region" description="Basic residues" evidence="1">
    <location>
        <begin position="1"/>
        <end position="12"/>
    </location>
</feature>
<feature type="compositionally biased region" description="Gly residues" evidence="1">
    <location>
        <begin position="105"/>
        <end position="116"/>
    </location>
</feature>
<feature type="region of interest" description="Disordered" evidence="1">
    <location>
        <begin position="1"/>
        <end position="66"/>
    </location>
</feature>
<dbReference type="EMBL" id="RJUL01000011">
    <property type="protein sequence ID" value="ROQ22023.1"/>
    <property type="molecule type" value="Genomic_DNA"/>
</dbReference>
<evidence type="ECO:0000313" key="2">
    <source>
        <dbReference type="EMBL" id="ROQ22023.1"/>
    </source>
</evidence>
<sequence>MGQRYRQRHAQHHVGQAQTKLYAKQRRQAQRHDFLPPPPQPGGQQDKQRRRHHRPKAVGDMDGHARLVTQHPVLVIVGRRREQVEGRFGMQAAPPIPLAHRQLGAGKGSVVGGGPTPKGDLPHHHQGGDNRQPTQIKRRTGTSRGRAQAQGQPPQERQGGHAAQQMPRYHQRPQVQGDCQHPQGGLEQQQAQQRHHPRALSLEAPEGQRRQQADAKGQSTGKIAVHHLVPGFVQLNLGAGKGLLGMGQVLVSVGRHQGAITTGPVRAAKASVGQPGVGA</sequence>
<feature type="region of interest" description="Disordered" evidence="1">
    <location>
        <begin position="103"/>
        <end position="219"/>
    </location>
</feature>
<evidence type="ECO:0000256" key="1">
    <source>
        <dbReference type="SAM" id="MobiDB-lite"/>
    </source>
</evidence>
<dbReference type="AlphaFoldDB" id="A0A3N1P0V3"/>
<keyword evidence="3" id="KW-1185">Reference proteome</keyword>
<comment type="caution">
    <text evidence="2">The sequence shown here is derived from an EMBL/GenBank/DDBJ whole genome shotgun (WGS) entry which is preliminary data.</text>
</comment>
<feature type="compositionally biased region" description="Low complexity" evidence="1">
    <location>
        <begin position="180"/>
        <end position="192"/>
    </location>
</feature>
<evidence type="ECO:0000313" key="3">
    <source>
        <dbReference type="Proteomes" id="UP000268033"/>
    </source>
</evidence>
<accession>A0A3N1P0V3</accession>
<name>A0A3N1P0V3_9GAMM</name>